<evidence type="ECO:0000313" key="7">
    <source>
        <dbReference type="EMBL" id="RNL49011.1"/>
    </source>
</evidence>
<gene>
    <name evidence="7" type="ORF">DMP08_00695</name>
</gene>
<feature type="transmembrane region" description="Helical" evidence="5">
    <location>
        <begin position="274"/>
        <end position="294"/>
    </location>
</feature>
<dbReference type="Pfam" id="PF12698">
    <property type="entry name" value="ABC2_membrane_3"/>
    <property type="match status" value="1"/>
</dbReference>
<reference evidence="8" key="1">
    <citation type="submission" date="2018-05" db="EMBL/GenBank/DDBJ databases">
        <title>Genome Sequencing of selected type strains of the family Eggerthellaceae.</title>
        <authorList>
            <person name="Danylec N."/>
            <person name="Stoll D.A."/>
            <person name="Doetsch A."/>
            <person name="Huch M."/>
        </authorList>
    </citation>
    <scope>NUCLEOTIDE SEQUENCE [LARGE SCALE GENOMIC DNA]</scope>
    <source>
        <strain evidence="8">DSM 16106</strain>
    </source>
</reference>
<dbReference type="GO" id="GO:0140359">
    <property type="term" value="F:ABC-type transporter activity"/>
    <property type="evidence" value="ECO:0007669"/>
    <property type="project" value="InterPro"/>
</dbReference>
<dbReference type="AlphaFoldDB" id="A0A3N0BLH5"/>
<evidence type="ECO:0000313" key="8">
    <source>
        <dbReference type="Proteomes" id="UP000278632"/>
    </source>
</evidence>
<sequence length="393" mass="41814">MWTTFKYTAKMLTRTPSLFVWAFAFPILLSTLFMFMFSGLDAQESISPVPSVVVADAAYEGSAFAQMIDQLSTGDDPLLDVRQVASEDAARDLVRSGEVAGGFSVDDEGNPVLIAAAGTQSPYSSLSRINATILQTTADSYAQNAELLTQIARTNPLALADADAVQQALDAPAATEQVSLTHGSPSQSVRFYYALLGMAALFTSQVAMFALCQVQPNLSILGARRTVGALSRTKTLAATLTASWSLALACLLAAFAYIRFVVGVDFGGREGLCMVGLAAAALLATALGTLIGALPKMSLPAKSGILTGATCFLSLFAGLYGEPCMQLADDIARAFPITATLNPAKLTTDLFYSLYYYDALGPFFEKMLVLLAFGAVLFALSALFIRRQRYEHL</sequence>
<feature type="transmembrane region" description="Helical" evidence="5">
    <location>
        <begin position="301"/>
        <end position="320"/>
    </location>
</feature>
<feature type="transmembrane region" description="Helical" evidence="5">
    <location>
        <begin position="191"/>
        <end position="214"/>
    </location>
</feature>
<comment type="subcellular location">
    <subcellularLocation>
        <location evidence="1">Membrane</location>
        <topology evidence="1">Multi-pass membrane protein</topology>
    </subcellularLocation>
</comment>
<proteinExistence type="predicted"/>
<evidence type="ECO:0000256" key="2">
    <source>
        <dbReference type="ARBA" id="ARBA00022692"/>
    </source>
</evidence>
<name>A0A3N0BLH5_9ACTN</name>
<keyword evidence="8" id="KW-1185">Reference proteome</keyword>
<evidence type="ECO:0000256" key="5">
    <source>
        <dbReference type="SAM" id="Phobius"/>
    </source>
</evidence>
<feature type="transmembrane region" description="Helical" evidence="5">
    <location>
        <begin position="367"/>
        <end position="385"/>
    </location>
</feature>
<evidence type="ECO:0000256" key="1">
    <source>
        <dbReference type="ARBA" id="ARBA00004141"/>
    </source>
</evidence>
<dbReference type="GO" id="GO:0016020">
    <property type="term" value="C:membrane"/>
    <property type="evidence" value="ECO:0007669"/>
    <property type="project" value="UniProtKB-SubCell"/>
</dbReference>
<evidence type="ECO:0000259" key="6">
    <source>
        <dbReference type="Pfam" id="PF12698"/>
    </source>
</evidence>
<dbReference type="EMBL" id="QICD01000001">
    <property type="protein sequence ID" value="RNL49011.1"/>
    <property type="molecule type" value="Genomic_DNA"/>
</dbReference>
<dbReference type="OrthoDB" id="3240057at2"/>
<dbReference type="Proteomes" id="UP000278632">
    <property type="component" value="Unassembled WGS sequence"/>
</dbReference>
<feature type="domain" description="ABC-2 type transporter transmembrane" evidence="6">
    <location>
        <begin position="17"/>
        <end position="383"/>
    </location>
</feature>
<accession>A0A3N0BLH5</accession>
<dbReference type="RefSeq" id="WP_123191092.1">
    <property type="nucleotide sequence ID" value="NZ_QICD01000001.1"/>
</dbReference>
<protein>
    <submittedName>
        <fullName evidence="7">ABC transporter permease</fullName>
    </submittedName>
</protein>
<comment type="caution">
    <text evidence="7">The sequence shown here is derived from an EMBL/GenBank/DDBJ whole genome shotgun (WGS) entry which is preliminary data.</text>
</comment>
<keyword evidence="4 5" id="KW-0472">Membrane</keyword>
<organism evidence="7 8">
    <name type="scientific">Paraeggerthella hongkongensis</name>
    <dbReference type="NCBI Taxonomy" id="230658"/>
    <lineage>
        <taxon>Bacteria</taxon>
        <taxon>Bacillati</taxon>
        <taxon>Actinomycetota</taxon>
        <taxon>Coriobacteriia</taxon>
        <taxon>Eggerthellales</taxon>
        <taxon>Eggerthellaceae</taxon>
        <taxon>Paraeggerthella</taxon>
    </lineage>
</organism>
<feature type="transmembrane region" description="Helical" evidence="5">
    <location>
        <begin position="235"/>
        <end position="262"/>
    </location>
</feature>
<keyword evidence="2 5" id="KW-0812">Transmembrane</keyword>
<keyword evidence="3 5" id="KW-1133">Transmembrane helix</keyword>
<dbReference type="InterPro" id="IPR013525">
    <property type="entry name" value="ABC2_TM"/>
</dbReference>
<evidence type="ECO:0000256" key="4">
    <source>
        <dbReference type="ARBA" id="ARBA00023136"/>
    </source>
</evidence>
<evidence type="ECO:0000256" key="3">
    <source>
        <dbReference type="ARBA" id="ARBA00022989"/>
    </source>
</evidence>